<name>A0A4Y2FLP6_ARAVE</name>
<proteinExistence type="predicted"/>
<dbReference type="EMBL" id="BGPR01000985">
    <property type="protein sequence ID" value="GBM42083.1"/>
    <property type="molecule type" value="Genomic_DNA"/>
</dbReference>
<protein>
    <submittedName>
        <fullName evidence="1">Uncharacterized protein</fullName>
    </submittedName>
</protein>
<keyword evidence="2" id="KW-1185">Reference proteome</keyword>
<evidence type="ECO:0000313" key="2">
    <source>
        <dbReference type="Proteomes" id="UP000499080"/>
    </source>
</evidence>
<dbReference type="AlphaFoldDB" id="A0A4Y2FLP6"/>
<comment type="caution">
    <text evidence="1">The sequence shown here is derived from an EMBL/GenBank/DDBJ whole genome shotgun (WGS) entry which is preliminary data.</text>
</comment>
<evidence type="ECO:0000313" key="1">
    <source>
        <dbReference type="EMBL" id="GBM42083.1"/>
    </source>
</evidence>
<organism evidence="1 2">
    <name type="scientific">Araneus ventricosus</name>
    <name type="common">Orbweaver spider</name>
    <name type="synonym">Epeira ventricosa</name>
    <dbReference type="NCBI Taxonomy" id="182803"/>
    <lineage>
        <taxon>Eukaryota</taxon>
        <taxon>Metazoa</taxon>
        <taxon>Ecdysozoa</taxon>
        <taxon>Arthropoda</taxon>
        <taxon>Chelicerata</taxon>
        <taxon>Arachnida</taxon>
        <taxon>Araneae</taxon>
        <taxon>Araneomorphae</taxon>
        <taxon>Entelegynae</taxon>
        <taxon>Araneoidea</taxon>
        <taxon>Araneidae</taxon>
        <taxon>Araneus</taxon>
    </lineage>
</organism>
<sequence length="233" mass="26568">MSLNINYTPQPEKPSEQQPVLRRRARCLCLKGKNDHQNPLNACKYLVFCHKYNSRVVLPIKPFNDRTGHGYGVLCLLKLDSEASILPSPVTEPLNISLPPAIPHVLRTFFRVFNKSMLIIWQQFLTWGGQPSLPVDPFGHLCSHKFTPEHTIGFLGSLVMNGFFQVNSLNGNLFPLSLLLFFFAAPELRFLVRRKFLASSQARKQVGCHVWVINDSYLVELVRVSLTILQHFV</sequence>
<gene>
    <name evidence="1" type="ORF">AVEN_158245_1</name>
</gene>
<dbReference type="Proteomes" id="UP000499080">
    <property type="component" value="Unassembled WGS sequence"/>
</dbReference>
<accession>A0A4Y2FLP6</accession>
<reference evidence="1 2" key="1">
    <citation type="journal article" date="2019" name="Sci. Rep.">
        <title>Orb-weaving spider Araneus ventricosus genome elucidates the spidroin gene catalogue.</title>
        <authorList>
            <person name="Kono N."/>
            <person name="Nakamura H."/>
            <person name="Ohtoshi R."/>
            <person name="Moran D.A.P."/>
            <person name="Shinohara A."/>
            <person name="Yoshida Y."/>
            <person name="Fujiwara M."/>
            <person name="Mori M."/>
            <person name="Tomita M."/>
            <person name="Arakawa K."/>
        </authorList>
    </citation>
    <scope>NUCLEOTIDE SEQUENCE [LARGE SCALE GENOMIC DNA]</scope>
</reference>